<reference evidence="2 3" key="1">
    <citation type="submission" date="2018-07" db="EMBL/GenBank/DDBJ databases">
        <title>Freshwater and sediment microbial communities from various areas in North America, analyzing microbe dynamics in response to fracking.</title>
        <authorList>
            <person name="Lamendella R."/>
        </authorList>
    </citation>
    <scope>NUCLEOTIDE SEQUENCE [LARGE SCALE GENOMIC DNA]</scope>
    <source>
        <strain evidence="2 3">160A</strain>
    </source>
</reference>
<feature type="chain" id="PRO_5016596019" evidence="1">
    <location>
        <begin position="23"/>
        <end position="440"/>
    </location>
</feature>
<proteinExistence type="predicted"/>
<protein>
    <submittedName>
        <fullName evidence="2">Putative BNR repeat neuraminidase</fullName>
    </submittedName>
</protein>
<dbReference type="Proteomes" id="UP000252733">
    <property type="component" value="Unassembled WGS sequence"/>
</dbReference>
<organism evidence="2 3">
    <name type="scientific">Marinilabilia salmonicolor</name>
    <dbReference type="NCBI Taxonomy" id="989"/>
    <lineage>
        <taxon>Bacteria</taxon>
        <taxon>Pseudomonadati</taxon>
        <taxon>Bacteroidota</taxon>
        <taxon>Bacteroidia</taxon>
        <taxon>Marinilabiliales</taxon>
        <taxon>Marinilabiliaceae</taxon>
        <taxon>Marinilabilia</taxon>
    </lineage>
</organism>
<dbReference type="Pfam" id="PF15892">
    <property type="entry name" value="BNR_4"/>
    <property type="match status" value="1"/>
</dbReference>
<dbReference type="EMBL" id="QPIZ01000015">
    <property type="protein sequence ID" value="RCW32486.1"/>
    <property type="molecule type" value="Genomic_DNA"/>
</dbReference>
<gene>
    <name evidence="2" type="ORF">DFO77_11531</name>
</gene>
<feature type="signal peptide" evidence="1">
    <location>
        <begin position="1"/>
        <end position="22"/>
    </location>
</feature>
<keyword evidence="3" id="KW-1185">Reference proteome</keyword>
<name>A0A368UUM3_9BACT</name>
<sequence>MRIVIINLLVILMVFQSCTLPAEPSKPRVMELGDGWAKTSVNATIFRKNSVISDEHFQYASWYDSTGNVVVAKRALESLEWQVHKTGMQGNVSDAHNVISMMVDTDGYLHLAWDHHNSALKYCRSIEPGGLEFTEVKPMVGSLEQNGVTYPEFYILPNGDLLFAYRYGGSGGGNLVLNRYNTQEKKWVRLHDNLIDGEGERNAYWQMCVGGDGSLHLSWVWRETWDVMSNHDLCYARSNDGGRTWQKSDGAELEVPITARNAEYALQIPQGSSLINQTSITTDKKGQPYIASYWTPGEEEVPQFFLVFLKNGKWEVSRVSNRKMAFSLKGEGSRRIPVSRPQVLVEEQKTPKVHVIYRDQEQMNRICFASANLGNESLEWDLKTIADVEVGQWEPSYDTGMWKREEALHLFVQNVGQGEGNENLEEMKPQMVKILMFPDL</sequence>
<dbReference type="InterPro" id="IPR036278">
    <property type="entry name" value="Sialidase_sf"/>
</dbReference>
<dbReference type="SUPFAM" id="SSF50939">
    <property type="entry name" value="Sialidases"/>
    <property type="match status" value="1"/>
</dbReference>
<dbReference type="PROSITE" id="PS51257">
    <property type="entry name" value="PROKAR_LIPOPROTEIN"/>
    <property type="match status" value="1"/>
</dbReference>
<dbReference type="AlphaFoldDB" id="A0A368UUM3"/>
<comment type="caution">
    <text evidence="2">The sequence shown here is derived from an EMBL/GenBank/DDBJ whole genome shotgun (WGS) entry which is preliminary data.</text>
</comment>
<evidence type="ECO:0000256" key="1">
    <source>
        <dbReference type="SAM" id="SignalP"/>
    </source>
</evidence>
<evidence type="ECO:0000313" key="2">
    <source>
        <dbReference type="EMBL" id="RCW32486.1"/>
    </source>
</evidence>
<evidence type="ECO:0000313" key="3">
    <source>
        <dbReference type="Proteomes" id="UP000252733"/>
    </source>
</evidence>
<accession>A0A368UUM3</accession>
<keyword evidence="1" id="KW-0732">Signal</keyword>